<organism evidence="1 2">
    <name type="scientific">Serratia rubidaea</name>
    <name type="common">Serratia marinorubra</name>
    <dbReference type="NCBI Taxonomy" id="61652"/>
    <lineage>
        <taxon>Bacteria</taxon>
        <taxon>Pseudomonadati</taxon>
        <taxon>Pseudomonadota</taxon>
        <taxon>Gammaproteobacteria</taxon>
        <taxon>Enterobacterales</taxon>
        <taxon>Yersiniaceae</taxon>
        <taxon>Serratia</taxon>
    </lineage>
</organism>
<dbReference type="AlphaFoldDB" id="A0A3S5AGU9"/>
<reference evidence="1 2" key="1">
    <citation type="submission" date="2018-12" db="EMBL/GenBank/DDBJ databases">
        <authorList>
            <consortium name="Pathogen Informatics"/>
        </authorList>
    </citation>
    <scope>NUCLEOTIDE SEQUENCE [LARGE SCALE GENOMIC DNA]</scope>
    <source>
        <strain evidence="1 2">NCTC10036</strain>
    </source>
</reference>
<name>A0A3S5AGU9_SERRU</name>
<dbReference type="Proteomes" id="UP000281904">
    <property type="component" value="Chromosome"/>
</dbReference>
<dbReference type="Pfam" id="PF14350">
    <property type="entry name" value="Beta_protein"/>
    <property type="match status" value="1"/>
</dbReference>
<dbReference type="InterPro" id="IPR025683">
    <property type="entry name" value="Protein_beta"/>
</dbReference>
<evidence type="ECO:0008006" key="3">
    <source>
        <dbReference type="Google" id="ProtNLM"/>
    </source>
</evidence>
<protein>
    <recommendedName>
        <fullName evidence="3">Beta protein</fullName>
    </recommendedName>
</protein>
<dbReference type="RefSeq" id="WP_126530964.1">
    <property type="nucleotide sequence ID" value="NZ_JAMWJM010000005.1"/>
</dbReference>
<sequence length="361" mass="42146">MNIKYYPIIKTTIAEIRALKNLDQNTWQSMTPIIELTKSRKGKNNQDASVYKKIDELCQVIKSEKFILDLTTIDSLSNEQIESFYDDSNYFENWCSFIEYVKGKMPGVLPVLLAYPDSSVNELVFQAEKLCKYTRHVVIRIPIFEQGLSALFNTILQLVQQKPYLIHSIIFDASYIKKKIDQKPFEYIVAFISYFFQKINGFYTGKYVFCSEHYPGNITEYLDKNQNQYENDVYYGNLELYENINSELQKLAIPSVLYGDYACIHPFRNDVKAYNWIPRIDFPTKDSIYFSKVRRDVGGYDQCARNIVRLKDFQNDTLVCWGKNEITQASLTKAGGLNPSYWISVRSNIHMSRIAKLIKKN</sequence>
<evidence type="ECO:0000313" key="1">
    <source>
        <dbReference type="EMBL" id="VEI63296.1"/>
    </source>
</evidence>
<proteinExistence type="predicted"/>
<gene>
    <name evidence="1" type="ORF">NCTC10036_01463</name>
</gene>
<dbReference type="EMBL" id="LR134493">
    <property type="protein sequence ID" value="VEI63296.1"/>
    <property type="molecule type" value="Genomic_DNA"/>
</dbReference>
<evidence type="ECO:0000313" key="2">
    <source>
        <dbReference type="Proteomes" id="UP000281904"/>
    </source>
</evidence>
<accession>A0A3S5AGU9</accession>